<proteinExistence type="predicted"/>
<keyword evidence="4" id="KW-1185">Reference proteome</keyword>
<dbReference type="EMBL" id="NAFI01000164">
    <property type="protein sequence ID" value="OSJ13034.1"/>
    <property type="molecule type" value="Genomic_DNA"/>
</dbReference>
<reference evidence="3 4" key="1">
    <citation type="submission" date="2017-03" db="EMBL/GenBank/DDBJ databases">
        <title>Whole genome sequences of fourteen strains of Bradyrhizobium canariense and one strain of Bradyrhizobium japonicum isolated from Lupinus (Papilionoideae: Genisteae) species in Algeria.</title>
        <authorList>
            <person name="Crovadore J."/>
            <person name="Chekireb D."/>
            <person name="Brachmann A."/>
            <person name="Chablais R."/>
            <person name="Cochard B."/>
            <person name="Lefort F."/>
        </authorList>
    </citation>
    <scope>NUCLEOTIDE SEQUENCE [LARGE SCALE GENOMIC DNA]</scope>
    <source>
        <strain evidence="1 3">UBMA195</strain>
        <strain evidence="2 4">UBMAN05</strain>
    </source>
</reference>
<evidence type="ECO:0000313" key="1">
    <source>
        <dbReference type="EMBL" id="OSJ13034.1"/>
    </source>
</evidence>
<dbReference type="Gene3D" id="1.10.287.130">
    <property type="match status" value="1"/>
</dbReference>
<gene>
    <name evidence="2" type="ORF">BST63_40050</name>
    <name evidence="1" type="ORF">BSZ18_12135</name>
</gene>
<protein>
    <submittedName>
        <fullName evidence="1">Uncharacterized protein</fullName>
    </submittedName>
</protein>
<dbReference type="Proteomes" id="UP000193884">
    <property type="component" value="Unassembled WGS sequence"/>
</dbReference>
<organism evidence="1 3">
    <name type="scientific">Bradyrhizobium canariense</name>
    <dbReference type="NCBI Taxonomy" id="255045"/>
    <lineage>
        <taxon>Bacteria</taxon>
        <taxon>Pseudomonadati</taxon>
        <taxon>Pseudomonadota</taxon>
        <taxon>Alphaproteobacteria</taxon>
        <taxon>Hyphomicrobiales</taxon>
        <taxon>Nitrobacteraceae</taxon>
        <taxon>Bradyrhizobium</taxon>
    </lineage>
</organism>
<accession>A0A1X3FXX4</accession>
<evidence type="ECO:0000313" key="4">
    <source>
        <dbReference type="Proteomes" id="UP000193884"/>
    </source>
</evidence>
<dbReference type="AlphaFoldDB" id="A0A1X3FXX4"/>
<sequence length="62" mass="6651">MQLSPSLAHAIKEPISAIVINAGTALWLLNVQPTNMEAVRRLLARVVDDGMRLGGTVDRNVG</sequence>
<evidence type="ECO:0000313" key="2">
    <source>
        <dbReference type="EMBL" id="OSJ20717.1"/>
    </source>
</evidence>
<comment type="caution">
    <text evidence="1">The sequence shown here is derived from an EMBL/GenBank/DDBJ whole genome shotgun (WGS) entry which is preliminary data.</text>
</comment>
<dbReference type="EMBL" id="NAFK01000178">
    <property type="protein sequence ID" value="OSJ20717.1"/>
    <property type="molecule type" value="Genomic_DNA"/>
</dbReference>
<dbReference type="Proteomes" id="UP000193553">
    <property type="component" value="Unassembled WGS sequence"/>
</dbReference>
<evidence type="ECO:0000313" key="3">
    <source>
        <dbReference type="Proteomes" id="UP000193553"/>
    </source>
</evidence>
<name>A0A1X3FXX4_9BRAD</name>